<dbReference type="PANTHER" id="PTHR24416">
    <property type="entry name" value="TYROSINE-PROTEIN KINASE RECEPTOR"/>
    <property type="match status" value="1"/>
</dbReference>
<dbReference type="OrthoDB" id="3256376at2759"/>
<dbReference type="Pfam" id="PF07714">
    <property type="entry name" value="PK_Tyr_Ser-Thr"/>
    <property type="match status" value="1"/>
</dbReference>
<gene>
    <name evidence="11" type="ORF">Fcan01_07655</name>
</gene>
<dbReference type="Gene3D" id="3.30.200.20">
    <property type="entry name" value="Phosphorylase Kinase, domain 1"/>
    <property type="match status" value="1"/>
</dbReference>
<feature type="compositionally biased region" description="Polar residues" evidence="9">
    <location>
        <begin position="1143"/>
        <end position="1155"/>
    </location>
</feature>
<evidence type="ECO:0000256" key="9">
    <source>
        <dbReference type="SAM" id="MobiDB-lite"/>
    </source>
</evidence>
<dbReference type="SMART" id="SM00494">
    <property type="entry name" value="ChtBD2"/>
    <property type="match status" value="2"/>
</dbReference>
<feature type="domain" description="Protein kinase" evidence="10">
    <location>
        <begin position="324"/>
        <end position="624"/>
    </location>
</feature>
<dbReference type="GO" id="GO:0007169">
    <property type="term" value="P:cell surface receptor protein tyrosine kinase signaling pathway"/>
    <property type="evidence" value="ECO:0007669"/>
    <property type="project" value="TreeGrafter"/>
</dbReference>
<evidence type="ECO:0000256" key="4">
    <source>
        <dbReference type="ARBA" id="ARBA00022777"/>
    </source>
</evidence>
<dbReference type="FunFam" id="1.10.510.10:FF:000554">
    <property type="entry name" value="Predicted protein"/>
    <property type="match status" value="1"/>
</dbReference>
<reference evidence="11 12" key="1">
    <citation type="submission" date="2015-12" db="EMBL/GenBank/DDBJ databases">
        <title>The genome of Folsomia candida.</title>
        <authorList>
            <person name="Faddeeva A."/>
            <person name="Derks M.F."/>
            <person name="Anvar Y."/>
            <person name="Smit S."/>
            <person name="Van Straalen N."/>
            <person name="Roelofs D."/>
        </authorList>
    </citation>
    <scope>NUCLEOTIDE SEQUENCE [LARGE SCALE GENOMIC DNA]</scope>
    <source>
        <strain evidence="11 12">VU population</strain>
        <tissue evidence="11">Whole body</tissue>
    </source>
</reference>
<dbReference type="GO" id="GO:0004714">
    <property type="term" value="F:transmembrane receptor protein tyrosine kinase activity"/>
    <property type="evidence" value="ECO:0007669"/>
    <property type="project" value="UniProtKB-EC"/>
</dbReference>
<feature type="region of interest" description="Disordered" evidence="9">
    <location>
        <begin position="1111"/>
        <end position="1213"/>
    </location>
</feature>
<evidence type="ECO:0000256" key="3">
    <source>
        <dbReference type="ARBA" id="ARBA00022741"/>
    </source>
</evidence>
<proteinExistence type="predicted"/>
<evidence type="ECO:0000313" key="12">
    <source>
        <dbReference type="Proteomes" id="UP000198287"/>
    </source>
</evidence>
<dbReference type="GO" id="GO:0005524">
    <property type="term" value="F:ATP binding"/>
    <property type="evidence" value="ECO:0007669"/>
    <property type="project" value="UniProtKB-UniRule"/>
</dbReference>
<keyword evidence="3 8" id="KW-0547">Nucleotide-binding</keyword>
<evidence type="ECO:0000256" key="2">
    <source>
        <dbReference type="ARBA" id="ARBA00022679"/>
    </source>
</evidence>
<keyword evidence="2" id="KW-0808">Transferase</keyword>
<evidence type="ECO:0000256" key="5">
    <source>
        <dbReference type="ARBA" id="ARBA00022840"/>
    </source>
</evidence>
<evidence type="ECO:0000256" key="7">
    <source>
        <dbReference type="ARBA" id="ARBA00051243"/>
    </source>
</evidence>
<dbReference type="Proteomes" id="UP000198287">
    <property type="component" value="Unassembled WGS sequence"/>
</dbReference>
<evidence type="ECO:0000256" key="8">
    <source>
        <dbReference type="PROSITE-ProRule" id="PRU10141"/>
    </source>
</evidence>
<accession>A0A226EHI2</accession>
<comment type="catalytic activity">
    <reaction evidence="7">
        <text>L-tyrosyl-[protein] + ATP = O-phospho-L-tyrosyl-[protein] + ADP + H(+)</text>
        <dbReference type="Rhea" id="RHEA:10596"/>
        <dbReference type="Rhea" id="RHEA-COMP:10136"/>
        <dbReference type="Rhea" id="RHEA-COMP:20101"/>
        <dbReference type="ChEBI" id="CHEBI:15378"/>
        <dbReference type="ChEBI" id="CHEBI:30616"/>
        <dbReference type="ChEBI" id="CHEBI:46858"/>
        <dbReference type="ChEBI" id="CHEBI:61978"/>
        <dbReference type="ChEBI" id="CHEBI:456216"/>
        <dbReference type="EC" id="2.7.10.1"/>
    </reaction>
</comment>
<name>A0A226EHI2_FOLCA</name>
<comment type="subcellular location">
    <subcellularLocation>
        <location evidence="1">Membrane</location>
        <topology evidence="1">Single-pass membrane protein</topology>
    </subcellularLocation>
</comment>
<dbReference type="PROSITE" id="PS50011">
    <property type="entry name" value="PROTEIN_KINASE_DOM"/>
    <property type="match status" value="1"/>
</dbReference>
<dbReference type="FunFam" id="3.30.200.20:FF:000586">
    <property type="entry name" value="Receptor protein-tyrosine kinase"/>
    <property type="match status" value="1"/>
</dbReference>
<feature type="binding site" evidence="8">
    <location>
        <position position="357"/>
    </location>
    <ligand>
        <name>ATP</name>
        <dbReference type="ChEBI" id="CHEBI:30616"/>
    </ligand>
</feature>
<dbReference type="InterPro" id="IPR017441">
    <property type="entry name" value="Protein_kinase_ATP_BS"/>
</dbReference>
<dbReference type="SUPFAM" id="SSF56112">
    <property type="entry name" value="Protein kinase-like (PK-like)"/>
    <property type="match status" value="1"/>
</dbReference>
<dbReference type="PANTHER" id="PTHR24416:SF600">
    <property type="entry name" value="PDGF- AND VEGF-RECEPTOR RELATED, ISOFORM J"/>
    <property type="match status" value="1"/>
</dbReference>
<keyword evidence="4" id="KW-0418">Kinase</keyword>
<feature type="compositionally biased region" description="Low complexity" evidence="9">
    <location>
        <begin position="1111"/>
        <end position="1142"/>
    </location>
</feature>
<dbReference type="EMBL" id="LNIX01000003">
    <property type="protein sequence ID" value="OXA56780.1"/>
    <property type="molecule type" value="Genomic_DNA"/>
</dbReference>
<dbReference type="GO" id="GO:0043235">
    <property type="term" value="C:receptor complex"/>
    <property type="evidence" value="ECO:0007669"/>
    <property type="project" value="TreeGrafter"/>
</dbReference>
<dbReference type="InterPro" id="IPR011009">
    <property type="entry name" value="Kinase-like_dom_sf"/>
</dbReference>
<feature type="compositionally biased region" description="Polar residues" evidence="9">
    <location>
        <begin position="1162"/>
        <end position="1176"/>
    </location>
</feature>
<feature type="compositionally biased region" description="Low complexity" evidence="9">
    <location>
        <begin position="1177"/>
        <end position="1213"/>
    </location>
</feature>
<dbReference type="Gene3D" id="1.10.510.10">
    <property type="entry name" value="Transferase(Phosphotransferase) domain 1"/>
    <property type="match status" value="1"/>
</dbReference>
<dbReference type="InterPro" id="IPR008266">
    <property type="entry name" value="Tyr_kinase_AS"/>
</dbReference>
<dbReference type="InterPro" id="IPR001245">
    <property type="entry name" value="Ser-Thr/Tyr_kinase_cat_dom"/>
</dbReference>
<dbReference type="GO" id="GO:0008061">
    <property type="term" value="F:chitin binding"/>
    <property type="evidence" value="ECO:0007669"/>
    <property type="project" value="InterPro"/>
</dbReference>
<dbReference type="PROSITE" id="PS00107">
    <property type="entry name" value="PROTEIN_KINASE_ATP"/>
    <property type="match status" value="1"/>
</dbReference>
<comment type="caution">
    <text evidence="11">The sequence shown here is derived from an EMBL/GenBank/DDBJ whole genome shotgun (WGS) entry which is preliminary data.</text>
</comment>
<dbReference type="PRINTS" id="PR00109">
    <property type="entry name" value="TYRKINASE"/>
</dbReference>
<dbReference type="GO" id="GO:0005576">
    <property type="term" value="C:extracellular region"/>
    <property type="evidence" value="ECO:0007669"/>
    <property type="project" value="InterPro"/>
</dbReference>
<organism evidence="11 12">
    <name type="scientific">Folsomia candida</name>
    <name type="common">Springtail</name>
    <dbReference type="NCBI Taxonomy" id="158441"/>
    <lineage>
        <taxon>Eukaryota</taxon>
        <taxon>Metazoa</taxon>
        <taxon>Ecdysozoa</taxon>
        <taxon>Arthropoda</taxon>
        <taxon>Hexapoda</taxon>
        <taxon>Collembola</taxon>
        <taxon>Entomobryomorpha</taxon>
        <taxon>Isotomoidea</taxon>
        <taxon>Isotomidae</taxon>
        <taxon>Proisotominae</taxon>
        <taxon>Folsomia</taxon>
    </lineage>
</organism>
<keyword evidence="12" id="KW-1185">Reference proteome</keyword>
<keyword evidence="6" id="KW-0829">Tyrosine-protein kinase</keyword>
<evidence type="ECO:0000256" key="1">
    <source>
        <dbReference type="ARBA" id="ARBA00004167"/>
    </source>
</evidence>
<dbReference type="InterPro" id="IPR050122">
    <property type="entry name" value="RTK"/>
</dbReference>
<dbReference type="CDD" id="cd00192">
    <property type="entry name" value="PTKc"/>
    <property type="match status" value="1"/>
</dbReference>
<evidence type="ECO:0000256" key="6">
    <source>
        <dbReference type="ARBA" id="ARBA00023137"/>
    </source>
</evidence>
<evidence type="ECO:0000313" key="11">
    <source>
        <dbReference type="EMBL" id="OXA56780.1"/>
    </source>
</evidence>
<protein>
    <submittedName>
        <fullName evidence="11">Vascular endothelial growth factor receptor 1</fullName>
    </submittedName>
</protein>
<dbReference type="InterPro" id="IPR002557">
    <property type="entry name" value="Chitin-bd_dom"/>
</dbReference>
<keyword evidence="5 8" id="KW-0067">ATP-binding</keyword>
<dbReference type="GO" id="GO:0005886">
    <property type="term" value="C:plasma membrane"/>
    <property type="evidence" value="ECO:0007669"/>
    <property type="project" value="TreeGrafter"/>
</dbReference>
<sequence>MVPNCQQDHYFCPPRYPVLGVSSVELVDESVRSVNSFVKVNLTNSNFLEFTLARPLSEFREENWAASIEVSYRIYCSSAGVEASLSSLTYTFMVIILDGNSYPPQFSLDNIYEINVTLPWSDSKLNKEPFIITDRDINFEYANITATCIEHENYASCDNFNFVLNEPAMTDGYVHYVDLYFSENSTINSNLDGVEVGSIFLVGIMANDSIHYAEKVITITVTKILQGKAGLDGESSSKFPVGPVAGAGTGIALLLGLGFAYTMWKNRQTKNILRKLTETEIREFLDGTTGFGVGIPKRSVDCNTPILALPYNKAFEIPRDLLRIDETTVLGSGFFGIVMKGSVLNERSGESVTVAVKAVKRNVGVLYFKALLSELKIMAFIGKHNNIVSLVGACTHSIRKREVFIAVEFCALGNLHNYLRSYRTSFVNLIKDGKLCAFSGNYAYNRKGSYTKQITTLELIKWSTQIANGLDYLSSVGVIHGDLATRNILLDEKMVAKIADFGLSRRLIDVSSYYYTKQSQAPLPWKWMAIESLKDMKFSVKSDIWSMGIVFWEIFSLGQTPYPGLNWEETFVDRLEKGLRPPQPQYSTDELYEVMRDCWTEDPHHRPAIFDIKRILEAMANALLNQGSGGGYVRVIGDDKTLYIGDSEITAPRVNDMKDEGNYVNLATKNIKSIRDVIVTPPNFVRVELDNNGSLSLIVDQPLYFQTTPLSINNYDAYSQKTYIDETWSQNIEAQVELECNDGRNKTVLFTIPIADKNTQPPFFQFKNYSLTMGPCYNGTHAQACPLNFETQILAFDADRDLLNSDMNFTTDRPDQIRLASSIVEIALTSKEINPNHLMRSVRVYIVESSNFSVGDTFQFKLTGYNNGSLSPSQGRLSSTTLITIYFGEVSDGENSTVLKPPVFSSKAYYAVVENLYEAIPGAELYNVKPYKISAYGNSTIGPLDYDKGYGPNPGGGDEDNKLNVRYAIQEDAIVTIDRITGKLYFNDGVAYLDTDSDTRLYEIEAFYDTYEFLPAKVSLFVFFNSINGTTSKPCTTCPECPTECPTTETTCGEQTSPYEGITNGTTVSFTTENPVTPSKNTSPFFSTIPYSTTTTNSSTTIHINATTTGTITTTQPTKATTQQSETTISSETTTEKISSTTNPPSFTTVSTTNPPVEETTIDNPSTNSTIPSTEATPPTSHSTTRTTFTSTTTPNSTTTTSTTTSSTTDTTTPPGDNCCNIIRDFECPSYIPNPNLLFPDPHNCKIFYRCSNEGGFAKPIQYNCEQDGHIFCPDLQMCVFASACRCIALPPREKSCSLEATPESEICSCYRGNDTNNNVCNKYEGQFPDSRHIPDPKYFDIFHACTQEQPGLPGLLDCIIQCPPLLHFCPSTGNCVHDYDVYPGCDKGDKLPYKCSLCEGYYWTQGVTLSFAQEY</sequence>
<dbReference type="Gene3D" id="2.170.140.10">
    <property type="entry name" value="Chitin binding domain"/>
    <property type="match status" value="1"/>
</dbReference>
<evidence type="ECO:0000259" key="10">
    <source>
        <dbReference type="PROSITE" id="PS50011"/>
    </source>
</evidence>
<dbReference type="PROSITE" id="PS00109">
    <property type="entry name" value="PROTEIN_KINASE_TYR"/>
    <property type="match status" value="1"/>
</dbReference>
<keyword evidence="11" id="KW-0675">Receptor</keyword>
<dbReference type="InterPro" id="IPR000719">
    <property type="entry name" value="Prot_kinase_dom"/>
</dbReference>